<dbReference type="EMBL" id="LGTZ01001151">
    <property type="protein sequence ID" value="OJD22160.1"/>
    <property type="molecule type" value="Genomic_DNA"/>
</dbReference>
<gene>
    <name evidence="2" type="ORF">ACJ73_06494</name>
</gene>
<evidence type="ECO:0000256" key="1">
    <source>
        <dbReference type="SAM" id="MobiDB-lite"/>
    </source>
</evidence>
<organism evidence="2 3">
    <name type="scientific">Blastomyces percursus</name>
    <dbReference type="NCBI Taxonomy" id="1658174"/>
    <lineage>
        <taxon>Eukaryota</taxon>
        <taxon>Fungi</taxon>
        <taxon>Dikarya</taxon>
        <taxon>Ascomycota</taxon>
        <taxon>Pezizomycotina</taxon>
        <taxon>Eurotiomycetes</taxon>
        <taxon>Eurotiomycetidae</taxon>
        <taxon>Onygenales</taxon>
        <taxon>Ajellomycetaceae</taxon>
        <taxon>Blastomyces</taxon>
    </lineage>
</organism>
<evidence type="ECO:0000313" key="2">
    <source>
        <dbReference type="EMBL" id="OJD22160.1"/>
    </source>
</evidence>
<reference evidence="2 3" key="1">
    <citation type="submission" date="2015-08" db="EMBL/GenBank/DDBJ databases">
        <title>Emmonsia species relationships and genome sequence.</title>
        <authorList>
            <person name="Cuomo C.A."/>
            <person name="Schwartz I.S."/>
            <person name="Kenyon C."/>
            <person name="De Hoog G.S."/>
            <person name="Govender N.P."/>
            <person name="Botha A."/>
            <person name="Moreno L."/>
            <person name="De Vries M."/>
            <person name="Munoz J.F."/>
            <person name="Stielow J.B."/>
        </authorList>
    </citation>
    <scope>NUCLEOTIDE SEQUENCE [LARGE SCALE GENOMIC DNA]</scope>
    <source>
        <strain evidence="2 3">EI222</strain>
    </source>
</reference>
<dbReference type="VEuPathDB" id="FungiDB:ACJ73_06494"/>
<feature type="compositionally biased region" description="Polar residues" evidence="1">
    <location>
        <begin position="1"/>
        <end position="21"/>
    </location>
</feature>
<keyword evidence="3" id="KW-1185">Reference proteome</keyword>
<dbReference type="AlphaFoldDB" id="A0A1J9Q0W3"/>
<comment type="caution">
    <text evidence="2">The sequence shown here is derived from an EMBL/GenBank/DDBJ whole genome shotgun (WGS) entry which is preliminary data.</text>
</comment>
<accession>A0A1J9Q0W3</accession>
<proteinExistence type="predicted"/>
<sequence>MNMRSPSATSSNTKGGNNASPQDEIMEIHGQVHRQETIAVAFSQCAKKASGNEQYIRVAATSRYLVFKLISYGVTKNIEYMH</sequence>
<evidence type="ECO:0000313" key="3">
    <source>
        <dbReference type="Proteomes" id="UP000242791"/>
    </source>
</evidence>
<name>A0A1J9Q0W3_9EURO</name>
<protein>
    <submittedName>
        <fullName evidence="2">Uncharacterized protein</fullName>
    </submittedName>
</protein>
<dbReference type="Proteomes" id="UP000242791">
    <property type="component" value="Unassembled WGS sequence"/>
</dbReference>
<feature type="region of interest" description="Disordered" evidence="1">
    <location>
        <begin position="1"/>
        <end position="24"/>
    </location>
</feature>